<keyword evidence="2" id="KW-1185">Reference proteome</keyword>
<name>A0ACB8QCS0_9AGAM</name>
<evidence type="ECO:0000313" key="1">
    <source>
        <dbReference type="EMBL" id="KAI0029418.1"/>
    </source>
</evidence>
<dbReference type="Proteomes" id="UP000814128">
    <property type="component" value="Unassembled WGS sequence"/>
</dbReference>
<comment type="caution">
    <text evidence="1">The sequence shown here is derived from an EMBL/GenBank/DDBJ whole genome shotgun (WGS) entry which is preliminary data.</text>
</comment>
<sequence length="622" mass="69045">MSSSARSARILTLPYELLEDIVFHALDPTGPPSGLVPLLLTCRVLNARLSWRNNARLYYRIATAQFDTAAARRRFGPDADFSAPALSRHLRHTWAVLKRLRSGDLDSDSLFDDLWDAFFLAIENDGKNVRQLEWARVHSLATRYMNERLWQGTIRGWPQDTPLSALALWVLWATMDAGKYDSQMRAHTIQLVLPFVVLAFKYPRFFAPDVTYHLPLPADVMPDQVISQVNAHGPYPVFRRPADAPHVRTRFGAHLAVVPPSLAAAAIHLYFAIREMVALQVLPDLPVDWPAALAAGITTGQTQADVHEVNAHRSTRFSPRSAADMLHAPGVHRSPSALWDDDFRRIISCHDLWAQPRYRGSPYTPGSLNGLWQGRYLIPDLNGYMNLLATPDYPDGFGETSPWMSSWPVYMRLQEHHCISPATPVPVPRNADDALDNHVWNAYFPLGFGVRNDLDTLTIDVDGTKCVYETASPGRLSSHDPATCRACVRSCARAAAGPSGDRTSIAEVPLGLQDDAVDGFGDFGGAGCTGVQDIVITGETDPYHGMAWGHYRILGRVRPRDGLVVLLRIPAASQAWRPRWVFRGYVSGARSVVGAWRGAVNVQGQARSVPWEGAFAMARRDR</sequence>
<protein>
    <submittedName>
        <fullName evidence="1">Uncharacterized protein</fullName>
    </submittedName>
</protein>
<gene>
    <name evidence="1" type="ORF">K488DRAFT_56422</name>
</gene>
<reference evidence="1" key="2">
    <citation type="journal article" date="2022" name="New Phytol.">
        <title>Evolutionary transition to the ectomycorrhizal habit in the genomes of a hyperdiverse lineage of mushroom-forming fungi.</title>
        <authorList>
            <person name="Looney B."/>
            <person name="Miyauchi S."/>
            <person name="Morin E."/>
            <person name="Drula E."/>
            <person name="Courty P.E."/>
            <person name="Kohler A."/>
            <person name="Kuo A."/>
            <person name="LaButti K."/>
            <person name="Pangilinan J."/>
            <person name="Lipzen A."/>
            <person name="Riley R."/>
            <person name="Andreopoulos W."/>
            <person name="He G."/>
            <person name="Johnson J."/>
            <person name="Nolan M."/>
            <person name="Tritt A."/>
            <person name="Barry K.W."/>
            <person name="Grigoriev I.V."/>
            <person name="Nagy L.G."/>
            <person name="Hibbett D."/>
            <person name="Henrissat B."/>
            <person name="Matheny P.B."/>
            <person name="Labbe J."/>
            <person name="Martin F.M."/>
        </authorList>
    </citation>
    <scope>NUCLEOTIDE SEQUENCE</scope>
    <source>
        <strain evidence="1">EC-137</strain>
    </source>
</reference>
<accession>A0ACB8QCS0</accession>
<dbReference type="EMBL" id="MU273677">
    <property type="protein sequence ID" value="KAI0029418.1"/>
    <property type="molecule type" value="Genomic_DNA"/>
</dbReference>
<proteinExistence type="predicted"/>
<organism evidence="1 2">
    <name type="scientific">Vararia minispora EC-137</name>
    <dbReference type="NCBI Taxonomy" id="1314806"/>
    <lineage>
        <taxon>Eukaryota</taxon>
        <taxon>Fungi</taxon>
        <taxon>Dikarya</taxon>
        <taxon>Basidiomycota</taxon>
        <taxon>Agaricomycotina</taxon>
        <taxon>Agaricomycetes</taxon>
        <taxon>Russulales</taxon>
        <taxon>Lachnocladiaceae</taxon>
        <taxon>Vararia</taxon>
    </lineage>
</organism>
<evidence type="ECO:0000313" key="2">
    <source>
        <dbReference type="Proteomes" id="UP000814128"/>
    </source>
</evidence>
<reference evidence="1" key="1">
    <citation type="submission" date="2021-02" db="EMBL/GenBank/DDBJ databases">
        <authorList>
            <consortium name="DOE Joint Genome Institute"/>
            <person name="Ahrendt S."/>
            <person name="Looney B.P."/>
            <person name="Miyauchi S."/>
            <person name="Morin E."/>
            <person name="Drula E."/>
            <person name="Courty P.E."/>
            <person name="Chicoki N."/>
            <person name="Fauchery L."/>
            <person name="Kohler A."/>
            <person name="Kuo A."/>
            <person name="Labutti K."/>
            <person name="Pangilinan J."/>
            <person name="Lipzen A."/>
            <person name="Riley R."/>
            <person name="Andreopoulos W."/>
            <person name="He G."/>
            <person name="Johnson J."/>
            <person name="Barry K.W."/>
            <person name="Grigoriev I.V."/>
            <person name="Nagy L."/>
            <person name="Hibbett D."/>
            <person name="Henrissat B."/>
            <person name="Matheny P.B."/>
            <person name="Labbe J."/>
            <person name="Martin F."/>
        </authorList>
    </citation>
    <scope>NUCLEOTIDE SEQUENCE</scope>
    <source>
        <strain evidence="1">EC-137</strain>
    </source>
</reference>